<evidence type="ECO:0000313" key="5">
    <source>
        <dbReference type="Proteomes" id="UP001165135"/>
    </source>
</evidence>
<gene>
    <name evidence="4" type="ORF">Airi01_008790</name>
</gene>
<dbReference type="EMBL" id="BSTJ01000001">
    <property type="protein sequence ID" value="GLY72612.1"/>
    <property type="molecule type" value="Genomic_DNA"/>
</dbReference>
<reference evidence="4" key="1">
    <citation type="submission" date="2023-03" db="EMBL/GenBank/DDBJ databases">
        <title>Actinoallomurus iriomotensis NBRC 103681.</title>
        <authorList>
            <person name="Ichikawa N."/>
            <person name="Sato H."/>
            <person name="Tonouchi N."/>
        </authorList>
    </citation>
    <scope>NUCLEOTIDE SEQUENCE</scope>
    <source>
        <strain evidence="4">NBRC 103681</strain>
    </source>
</reference>
<dbReference type="AlphaFoldDB" id="A0A9W6REJ6"/>
<dbReference type="InterPro" id="IPR016047">
    <property type="entry name" value="M23ase_b-sheet_dom"/>
</dbReference>
<organism evidence="4 5">
    <name type="scientific">Actinoallomurus iriomotensis</name>
    <dbReference type="NCBI Taxonomy" id="478107"/>
    <lineage>
        <taxon>Bacteria</taxon>
        <taxon>Bacillati</taxon>
        <taxon>Actinomycetota</taxon>
        <taxon>Actinomycetes</taxon>
        <taxon>Streptosporangiales</taxon>
        <taxon>Thermomonosporaceae</taxon>
        <taxon>Actinoallomurus</taxon>
    </lineage>
</organism>
<evidence type="ECO:0000259" key="3">
    <source>
        <dbReference type="Pfam" id="PF01551"/>
    </source>
</evidence>
<evidence type="ECO:0000256" key="1">
    <source>
        <dbReference type="ARBA" id="ARBA00022729"/>
    </source>
</evidence>
<dbReference type="PANTHER" id="PTHR21666">
    <property type="entry name" value="PEPTIDASE-RELATED"/>
    <property type="match status" value="1"/>
</dbReference>
<dbReference type="PANTHER" id="PTHR21666:SF289">
    <property type="entry name" value="L-ALA--D-GLU ENDOPEPTIDASE"/>
    <property type="match status" value="1"/>
</dbReference>
<comment type="caution">
    <text evidence="4">The sequence shown here is derived from an EMBL/GenBank/DDBJ whole genome shotgun (WGS) entry which is preliminary data.</text>
</comment>
<dbReference type="Gene3D" id="2.70.70.10">
    <property type="entry name" value="Glucose Permease (Domain IIA)"/>
    <property type="match status" value="1"/>
</dbReference>
<evidence type="ECO:0000256" key="2">
    <source>
        <dbReference type="SAM" id="SignalP"/>
    </source>
</evidence>
<evidence type="ECO:0000313" key="4">
    <source>
        <dbReference type="EMBL" id="GLY72612.1"/>
    </source>
</evidence>
<feature type="domain" description="M23ase beta-sheet core" evidence="3">
    <location>
        <begin position="51"/>
        <end position="144"/>
    </location>
</feature>
<accession>A0A9W6REJ6</accession>
<dbReference type="SUPFAM" id="SSF51261">
    <property type="entry name" value="Duplicated hybrid motif"/>
    <property type="match status" value="1"/>
</dbReference>
<feature type="chain" id="PRO_5040776208" description="M23ase beta-sheet core domain-containing protein" evidence="2">
    <location>
        <begin position="22"/>
        <end position="176"/>
    </location>
</feature>
<dbReference type="Pfam" id="PF01551">
    <property type="entry name" value="Peptidase_M23"/>
    <property type="match status" value="1"/>
</dbReference>
<dbReference type="InterPro" id="IPR050570">
    <property type="entry name" value="Cell_wall_metabolism_enzyme"/>
</dbReference>
<dbReference type="RefSeq" id="WP_285617687.1">
    <property type="nucleotide sequence ID" value="NZ_BSTJ01000001.1"/>
</dbReference>
<sequence>MTWSGLLLVITTLLPSGPADDAGGTTWRWPLRPAPEVLRPYDPPAHPWEPGHRGVDLAARPGQAVYAAGPGRVGYARDLAGRGVVTVIHGGLRTTYLPVRATVRPGRAVTAGTRIGVVEGALGHCGQVACLHWGLRRGLSYLDPLILVGRSPVRLLPWWDDEPERRVIHSPYTLYH</sequence>
<proteinExistence type="predicted"/>
<protein>
    <recommendedName>
        <fullName evidence="3">M23ase beta-sheet core domain-containing protein</fullName>
    </recommendedName>
</protein>
<dbReference type="CDD" id="cd12797">
    <property type="entry name" value="M23_peptidase"/>
    <property type="match status" value="1"/>
</dbReference>
<feature type="signal peptide" evidence="2">
    <location>
        <begin position="1"/>
        <end position="21"/>
    </location>
</feature>
<dbReference type="InterPro" id="IPR011055">
    <property type="entry name" value="Dup_hybrid_motif"/>
</dbReference>
<dbReference type="GO" id="GO:0004222">
    <property type="term" value="F:metalloendopeptidase activity"/>
    <property type="evidence" value="ECO:0007669"/>
    <property type="project" value="TreeGrafter"/>
</dbReference>
<name>A0A9W6REJ6_9ACTN</name>
<keyword evidence="1 2" id="KW-0732">Signal</keyword>
<dbReference type="Proteomes" id="UP001165135">
    <property type="component" value="Unassembled WGS sequence"/>
</dbReference>